<dbReference type="GO" id="GO:0016787">
    <property type="term" value="F:hydrolase activity"/>
    <property type="evidence" value="ECO:0007669"/>
    <property type="project" value="UniProtKB-KW"/>
</dbReference>
<dbReference type="AlphaFoldDB" id="A0A2S8FYT5"/>
<accession>A0A2S8FYT5</accession>
<dbReference type="SUPFAM" id="SSF56784">
    <property type="entry name" value="HAD-like"/>
    <property type="match status" value="1"/>
</dbReference>
<feature type="chain" id="PRO_5015528326" evidence="1">
    <location>
        <begin position="27"/>
        <end position="339"/>
    </location>
</feature>
<dbReference type="Gene3D" id="3.40.50.1000">
    <property type="entry name" value="HAD superfamily/HAD-like"/>
    <property type="match status" value="1"/>
</dbReference>
<protein>
    <submittedName>
        <fullName evidence="2">HAD family hydrolase</fullName>
    </submittedName>
</protein>
<proteinExistence type="predicted"/>
<sequence length="339" mass="38070">MQRPNRLSLWLFSLTLVALISVPIRAAEPLASWNDSAAKEAIIEFVKTVTDKDSSGYVAPEDRIATFDNDGTLWTEHPMYTQMAFAFDRVRTLAPQHPEWKTQQPFKAVLENDLKAVAASGKKGLVELIVATHTGITTEEFEAIVTDWFKTARHPRFKRPYTECNYLPMLELLQYLRANEFKTFIVSGGGIEFMRPMTMEVYGIPAEQVVGTTIATKFEMKDGKPILMRLPEINFVDDKAGKPVGINQFIGKRPIASFGNSAGDREMLQWCSAGTGPSLKMLVFHDDAKREYAYGPANGLPDSPFGTFPQDLMDEAKESGWVVISMKNDWKTIFAPEKE</sequence>
<evidence type="ECO:0000313" key="2">
    <source>
        <dbReference type="EMBL" id="PQO37343.1"/>
    </source>
</evidence>
<keyword evidence="1" id="KW-0732">Signal</keyword>
<comment type="caution">
    <text evidence="2">The sequence shown here is derived from an EMBL/GenBank/DDBJ whole genome shotgun (WGS) entry which is preliminary data.</text>
</comment>
<evidence type="ECO:0000256" key="1">
    <source>
        <dbReference type="SAM" id="SignalP"/>
    </source>
</evidence>
<keyword evidence="2" id="KW-0378">Hydrolase</keyword>
<dbReference type="RefSeq" id="WP_105328593.1">
    <property type="nucleotide sequence ID" value="NZ_PUHY01000005.1"/>
</dbReference>
<reference evidence="2 3" key="1">
    <citation type="submission" date="2018-02" db="EMBL/GenBank/DDBJ databases">
        <title>Comparative genomes isolates from brazilian mangrove.</title>
        <authorList>
            <person name="Araujo J.E."/>
            <person name="Taketani R.G."/>
            <person name="Silva M.C.P."/>
            <person name="Loureco M.V."/>
            <person name="Andreote F.D."/>
        </authorList>
    </citation>
    <scope>NUCLEOTIDE SEQUENCE [LARGE SCALE GENOMIC DNA]</scope>
    <source>
        <strain evidence="2 3">Hex-1 MGV</strain>
    </source>
</reference>
<dbReference type="InterPro" id="IPR036412">
    <property type="entry name" value="HAD-like_sf"/>
</dbReference>
<dbReference type="Proteomes" id="UP000238322">
    <property type="component" value="Unassembled WGS sequence"/>
</dbReference>
<evidence type="ECO:0000313" key="3">
    <source>
        <dbReference type="Proteomes" id="UP000238322"/>
    </source>
</evidence>
<organism evidence="2 3">
    <name type="scientific">Blastopirellula marina</name>
    <dbReference type="NCBI Taxonomy" id="124"/>
    <lineage>
        <taxon>Bacteria</taxon>
        <taxon>Pseudomonadati</taxon>
        <taxon>Planctomycetota</taxon>
        <taxon>Planctomycetia</taxon>
        <taxon>Pirellulales</taxon>
        <taxon>Pirellulaceae</taxon>
        <taxon>Blastopirellula</taxon>
    </lineage>
</organism>
<dbReference type="OrthoDB" id="9799365at2"/>
<dbReference type="Pfam" id="PF12710">
    <property type="entry name" value="HAD"/>
    <property type="match status" value="1"/>
</dbReference>
<dbReference type="EMBL" id="PUHY01000005">
    <property type="protein sequence ID" value="PQO37343.1"/>
    <property type="molecule type" value="Genomic_DNA"/>
</dbReference>
<feature type="signal peptide" evidence="1">
    <location>
        <begin position="1"/>
        <end position="26"/>
    </location>
</feature>
<name>A0A2S8FYT5_9BACT</name>
<gene>
    <name evidence="2" type="ORF">C5Y83_05205</name>
</gene>
<dbReference type="InterPro" id="IPR023214">
    <property type="entry name" value="HAD_sf"/>
</dbReference>